<dbReference type="Proteomes" id="UP001202328">
    <property type="component" value="Unassembled WGS sequence"/>
</dbReference>
<protein>
    <submittedName>
        <fullName evidence="2">Uncharacterized protein</fullName>
    </submittedName>
</protein>
<keyword evidence="1" id="KW-1133">Transmembrane helix</keyword>
<organism evidence="2 3">
    <name type="scientific">Papaver atlanticum</name>
    <dbReference type="NCBI Taxonomy" id="357466"/>
    <lineage>
        <taxon>Eukaryota</taxon>
        <taxon>Viridiplantae</taxon>
        <taxon>Streptophyta</taxon>
        <taxon>Embryophyta</taxon>
        <taxon>Tracheophyta</taxon>
        <taxon>Spermatophyta</taxon>
        <taxon>Magnoliopsida</taxon>
        <taxon>Ranunculales</taxon>
        <taxon>Papaveraceae</taxon>
        <taxon>Papaveroideae</taxon>
        <taxon>Papaver</taxon>
    </lineage>
</organism>
<gene>
    <name evidence="2" type="ORF">MKW98_009042</name>
</gene>
<keyword evidence="3" id="KW-1185">Reference proteome</keyword>
<dbReference type="EMBL" id="JAJJMB010017528">
    <property type="protein sequence ID" value="KAI3838091.1"/>
    <property type="molecule type" value="Genomic_DNA"/>
</dbReference>
<evidence type="ECO:0000313" key="3">
    <source>
        <dbReference type="Proteomes" id="UP001202328"/>
    </source>
</evidence>
<accession>A0AAD4X447</accession>
<proteinExistence type="predicted"/>
<name>A0AAD4X447_9MAGN</name>
<comment type="caution">
    <text evidence="2">The sequence shown here is derived from an EMBL/GenBank/DDBJ whole genome shotgun (WGS) entry which is preliminary data.</text>
</comment>
<feature type="non-terminal residue" evidence="2">
    <location>
        <position position="161"/>
    </location>
</feature>
<reference evidence="2" key="1">
    <citation type="submission" date="2022-04" db="EMBL/GenBank/DDBJ databases">
        <title>A functionally conserved STORR gene fusion in Papaver species that diverged 16.8 million years ago.</title>
        <authorList>
            <person name="Catania T."/>
        </authorList>
    </citation>
    <scope>NUCLEOTIDE SEQUENCE</scope>
    <source>
        <strain evidence="2">S-188037</strain>
    </source>
</reference>
<feature type="transmembrane region" description="Helical" evidence="1">
    <location>
        <begin position="121"/>
        <end position="139"/>
    </location>
</feature>
<dbReference type="AlphaFoldDB" id="A0AAD4X447"/>
<sequence>EITNKQSYNRIHREELRSLSTQVRNESVRTKIMAMRRVANHVSQRLLRTGGGTGSVRNFFGPANTEMYEARAEFYLKAEAEIIKSGDPQIIEEFTKFKNTYEYDKKLRAKSHANIHAADKSTGITVAIAIAVVAYYFSLKRSKPQYEERELIRVSQSRANS</sequence>
<evidence type="ECO:0000313" key="2">
    <source>
        <dbReference type="EMBL" id="KAI3838091.1"/>
    </source>
</evidence>
<keyword evidence="1" id="KW-0812">Transmembrane</keyword>
<evidence type="ECO:0000256" key="1">
    <source>
        <dbReference type="SAM" id="Phobius"/>
    </source>
</evidence>
<keyword evidence="1" id="KW-0472">Membrane</keyword>